<evidence type="ECO:0000256" key="4">
    <source>
        <dbReference type="ARBA" id="ARBA00017272"/>
    </source>
</evidence>
<organism evidence="8 9">
    <name type="scientific">Haematococcus lacustris</name>
    <name type="common">Green alga</name>
    <name type="synonym">Haematococcus pluvialis</name>
    <dbReference type="NCBI Taxonomy" id="44745"/>
    <lineage>
        <taxon>Eukaryota</taxon>
        <taxon>Viridiplantae</taxon>
        <taxon>Chlorophyta</taxon>
        <taxon>core chlorophytes</taxon>
        <taxon>Chlorophyceae</taxon>
        <taxon>CS clade</taxon>
        <taxon>Chlamydomonadales</taxon>
        <taxon>Haematococcaceae</taxon>
        <taxon>Haematococcus</taxon>
    </lineage>
</organism>
<dbReference type="EMBL" id="BLLF01001408">
    <property type="protein sequence ID" value="GFH19115.1"/>
    <property type="molecule type" value="Genomic_DNA"/>
</dbReference>
<dbReference type="GO" id="GO:0006729">
    <property type="term" value="P:tetrahydrobiopterin biosynthetic process"/>
    <property type="evidence" value="ECO:0007669"/>
    <property type="project" value="TreeGrafter"/>
</dbReference>
<reference evidence="8 9" key="1">
    <citation type="submission" date="2020-02" db="EMBL/GenBank/DDBJ databases">
        <title>Draft genome sequence of Haematococcus lacustris strain NIES-144.</title>
        <authorList>
            <person name="Morimoto D."/>
            <person name="Nakagawa S."/>
            <person name="Yoshida T."/>
            <person name="Sawayama S."/>
        </authorList>
    </citation>
    <scope>NUCLEOTIDE SEQUENCE [LARGE SCALE GENOMIC DNA]</scope>
    <source>
        <strain evidence="8 9">NIES-144</strain>
    </source>
</reference>
<comment type="pathway">
    <text evidence="1">Cofactor biosynthesis; 7,8-dihydroneopterin triphosphate biosynthesis; 7,8-dihydroneopterin triphosphate from GTP: step 1/1.</text>
</comment>
<feature type="domain" description="GTP cyclohydrolase I" evidence="7">
    <location>
        <begin position="107"/>
        <end position="220"/>
    </location>
</feature>
<name>A0A699ZBM8_HAELA</name>
<dbReference type="PANTHER" id="PTHR11109:SF7">
    <property type="entry name" value="GTP CYCLOHYDROLASE 1"/>
    <property type="match status" value="1"/>
</dbReference>
<gene>
    <name evidence="8" type="ORF">HaLaN_16015</name>
</gene>
<evidence type="ECO:0000256" key="2">
    <source>
        <dbReference type="ARBA" id="ARBA00008085"/>
    </source>
</evidence>
<evidence type="ECO:0000256" key="5">
    <source>
        <dbReference type="ARBA" id="ARBA00022801"/>
    </source>
</evidence>
<dbReference type="Gene3D" id="1.10.286.10">
    <property type="match status" value="1"/>
</dbReference>
<dbReference type="GO" id="GO:0005525">
    <property type="term" value="F:GTP binding"/>
    <property type="evidence" value="ECO:0007669"/>
    <property type="project" value="TreeGrafter"/>
</dbReference>
<protein>
    <recommendedName>
        <fullName evidence="4">GTP cyclohydrolase 1</fullName>
        <ecNumber evidence="3">3.5.4.16</ecNumber>
    </recommendedName>
    <alternativeName>
        <fullName evidence="6">GTP cyclohydrolase I</fullName>
    </alternativeName>
</protein>
<dbReference type="UniPathway" id="UPA00848">
    <property type="reaction ID" value="UER00151"/>
</dbReference>
<keyword evidence="5" id="KW-0378">Hydrolase</keyword>
<proteinExistence type="inferred from homology"/>
<dbReference type="InterPro" id="IPR001474">
    <property type="entry name" value="GTP_CycHdrlase_I"/>
</dbReference>
<dbReference type="Gene3D" id="3.30.1130.10">
    <property type="match status" value="1"/>
</dbReference>
<comment type="similarity">
    <text evidence="2">Belongs to the GTP cyclohydrolase I family.</text>
</comment>
<dbReference type="SUPFAM" id="SSF55620">
    <property type="entry name" value="Tetrahydrobiopterin biosynthesis enzymes-like"/>
    <property type="match status" value="1"/>
</dbReference>
<evidence type="ECO:0000256" key="1">
    <source>
        <dbReference type="ARBA" id="ARBA00005080"/>
    </source>
</evidence>
<evidence type="ECO:0000259" key="7">
    <source>
        <dbReference type="Pfam" id="PF01227"/>
    </source>
</evidence>
<comment type="caution">
    <text evidence="8">The sequence shown here is derived from an EMBL/GenBank/DDBJ whole genome shotgun (WGS) entry which is preliminary data.</text>
</comment>
<dbReference type="InterPro" id="IPR043133">
    <property type="entry name" value="GTP-CH-I_C/QueF"/>
</dbReference>
<dbReference type="PANTHER" id="PTHR11109">
    <property type="entry name" value="GTP CYCLOHYDROLASE I"/>
    <property type="match status" value="1"/>
</dbReference>
<evidence type="ECO:0000256" key="6">
    <source>
        <dbReference type="ARBA" id="ARBA00030854"/>
    </source>
</evidence>
<dbReference type="Proteomes" id="UP000485058">
    <property type="component" value="Unassembled WGS sequence"/>
</dbReference>
<dbReference type="GO" id="GO:0008270">
    <property type="term" value="F:zinc ion binding"/>
    <property type="evidence" value="ECO:0007669"/>
    <property type="project" value="TreeGrafter"/>
</dbReference>
<evidence type="ECO:0000256" key="3">
    <source>
        <dbReference type="ARBA" id="ARBA00012715"/>
    </source>
</evidence>
<sequence length="238" mass="25259">MGVVGQHAVRTASPCHAAIQACVRTLLLCLGEDITREGLADTPKVGIAGRAAREASQPHKPLAPRFSTRSEWHCTQVWCPCTSHSRCHVVPLRVLGTALFHEPCVSQGGGGIVLVREIDFASTSTTTLLPFHGQVHIAYVPSGGVVLGLSKLVRLTKLFAKRLQTQQGLGQDIAIALAKQLKSCGAAVVISARHLTLLAAEPPGLHTTVCVDGSFAEKPELLQVTAAPSPTTHHTLFR</sequence>
<dbReference type="GO" id="GO:0003934">
    <property type="term" value="F:GTP cyclohydrolase I activity"/>
    <property type="evidence" value="ECO:0007669"/>
    <property type="project" value="UniProtKB-EC"/>
</dbReference>
<dbReference type="AlphaFoldDB" id="A0A699ZBM8"/>
<evidence type="ECO:0000313" key="8">
    <source>
        <dbReference type="EMBL" id="GFH19115.1"/>
    </source>
</evidence>
<dbReference type="EC" id="3.5.4.16" evidence="3"/>
<evidence type="ECO:0000313" key="9">
    <source>
        <dbReference type="Proteomes" id="UP000485058"/>
    </source>
</evidence>
<dbReference type="InterPro" id="IPR020602">
    <property type="entry name" value="GTP_CycHdrlase_I_dom"/>
</dbReference>
<keyword evidence="9" id="KW-1185">Reference proteome</keyword>
<accession>A0A699ZBM8</accession>
<dbReference type="InterPro" id="IPR043134">
    <property type="entry name" value="GTP-CH-I_N"/>
</dbReference>
<dbReference type="Pfam" id="PF01227">
    <property type="entry name" value="GTP_cyclohydroI"/>
    <property type="match status" value="1"/>
</dbReference>
<dbReference type="GO" id="GO:0005737">
    <property type="term" value="C:cytoplasm"/>
    <property type="evidence" value="ECO:0007669"/>
    <property type="project" value="TreeGrafter"/>
</dbReference>
<dbReference type="GO" id="GO:0046654">
    <property type="term" value="P:tetrahydrofolate biosynthetic process"/>
    <property type="evidence" value="ECO:0007669"/>
    <property type="project" value="InterPro"/>
</dbReference>